<dbReference type="Pfam" id="PF13306">
    <property type="entry name" value="LRR_5"/>
    <property type="match status" value="2"/>
</dbReference>
<name>A2FCW6_TRIV3</name>
<keyword evidence="2" id="KW-1185">Reference proteome</keyword>
<sequence length="325" mass="37304">MYHFYQSYFSISTTKNGITYTIDSTNSFAIVGIEGQTQCNAIDPNSFQSTELILDSNVKIGGINYEVLEIAPYAFYRYNHFEKIVFPNNLEKIGNNAFDRGFHIMGELSLVDSLKYLGDYCFAESRIKVLKIGKNVEKIGHCLCGADTVLEKIIVDENNPNFAHDMLYNLYSKNFSILYQVNAVIEHYTTPQTVKLIKTQAFDNIPIKSITITQDCQFERAVFHATQKLQNITFYGSIKCDDHIFRLGTSLKLIHYYSYKPVLTNLFHEMETGSIVVYCCNRFNTDFSGISPIKGFECISTPIKSCVLNYYFRSYEIFIFITILL</sequence>
<protein>
    <recommendedName>
        <fullName evidence="3">Surface antigen BspA-like</fullName>
    </recommendedName>
</protein>
<dbReference type="InterPro" id="IPR032675">
    <property type="entry name" value="LRR_dom_sf"/>
</dbReference>
<gene>
    <name evidence="1" type="ORF">TVAG_037590</name>
</gene>
<reference evidence="1" key="2">
    <citation type="journal article" date="2007" name="Science">
        <title>Draft genome sequence of the sexually transmitted pathogen Trichomonas vaginalis.</title>
        <authorList>
            <person name="Carlton J.M."/>
            <person name="Hirt R.P."/>
            <person name="Silva J.C."/>
            <person name="Delcher A.L."/>
            <person name="Schatz M."/>
            <person name="Zhao Q."/>
            <person name="Wortman J.R."/>
            <person name="Bidwell S.L."/>
            <person name="Alsmark U.C.M."/>
            <person name="Besteiro S."/>
            <person name="Sicheritz-Ponten T."/>
            <person name="Noel C.J."/>
            <person name="Dacks J.B."/>
            <person name="Foster P.G."/>
            <person name="Simillion C."/>
            <person name="Van de Peer Y."/>
            <person name="Miranda-Saavedra D."/>
            <person name="Barton G.J."/>
            <person name="Westrop G.D."/>
            <person name="Mueller S."/>
            <person name="Dessi D."/>
            <person name="Fiori P.L."/>
            <person name="Ren Q."/>
            <person name="Paulsen I."/>
            <person name="Zhang H."/>
            <person name="Bastida-Corcuera F.D."/>
            <person name="Simoes-Barbosa A."/>
            <person name="Brown M.T."/>
            <person name="Hayes R.D."/>
            <person name="Mukherjee M."/>
            <person name="Okumura C.Y."/>
            <person name="Schneider R."/>
            <person name="Smith A.J."/>
            <person name="Vanacova S."/>
            <person name="Villalvazo M."/>
            <person name="Haas B.J."/>
            <person name="Pertea M."/>
            <person name="Feldblyum T.V."/>
            <person name="Utterback T.R."/>
            <person name="Shu C.L."/>
            <person name="Osoegawa K."/>
            <person name="de Jong P.J."/>
            <person name="Hrdy I."/>
            <person name="Horvathova L."/>
            <person name="Zubacova Z."/>
            <person name="Dolezal P."/>
            <person name="Malik S.B."/>
            <person name="Logsdon J.M. Jr."/>
            <person name="Henze K."/>
            <person name="Gupta A."/>
            <person name="Wang C.C."/>
            <person name="Dunne R.L."/>
            <person name="Upcroft J.A."/>
            <person name="Upcroft P."/>
            <person name="White O."/>
            <person name="Salzberg S.L."/>
            <person name="Tang P."/>
            <person name="Chiu C.-H."/>
            <person name="Lee Y.-S."/>
            <person name="Embley T.M."/>
            <person name="Coombs G.H."/>
            <person name="Mottram J.C."/>
            <person name="Tachezy J."/>
            <person name="Fraser-Liggett C.M."/>
            <person name="Johnson P.J."/>
        </authorList>
    </citation>
    <scope>NUCLEOTIDE SEQUENCE [LARGE SCALE GENOMIC DNA]</scope>
    <source>
        <strain evidence="1">G3</strain>
    </source>
</reference>
<dbReference type="AlphaFoldDB" id="A2FCW6"/>
<evidence type="ECO:0000313" key="2">
    <source>
        <dbReference type="Proteomes" id="UP000001542"/>
    </source>
</evidence>
<reference evidence="1" key="1">
    <citation type="submission" date="2006-10" db="EMBL/GenBank/DDBJ databases">
        <authorList>
            <person name="Amadeo P."/>
            <person name="Zhao Q."/>
            <person name="Wortman J."/>
            <person name="Fraser-Liggett C."/>
            <person name="Carlton J."/>
        </authorList>
    </citation>
    <scope>NUCLEOTIDE SEQUENCE</scope>
    <source>
        <strain evidence="1">G3</strain>
    </source>
</reference>
<dbReference type="InParanoid" id="A2FCW6"/>
<dbReference type="RefSeq" id="XP_001310182.1">
    <property type="nucleotide sequence ID" value="XM_001310181.1"/>
</dbReference>
<proteinExistence type="predicted"/>
<evidence type="ECO:0000313" key="1">
    <source>
        <dbReference type="EMBL" id="EAX97252.1"/>
    </source>
</evidence>
<dbReference type="Gene3D" id="3.80.10.10">
    <property type="entry name" value="Ribonuclease Inhibitor"/>
    <property type="match status" value="1"/>
</dbReference>
<dbReference type="EMBL" id="DS113723">
    <property type="protein sequence ID" value="EAX97252.1"/>
    <property type="molecule type" value="Genomic_DNA"/>
</dbReference>
<organism evidence="1 2">
    <name type="scientific">Trichomonas vaginalis (strain ATCC PRA-98 / G3)</name>
    <dbReference type="NCBI Taxonomy" id="412133"/>
    <lineage>
        <taxon>Eukaryota</taxon>
        <taxon>Metamonada</taxon>
        <taxon>Parabasalia</taxon>
        <taxon>Trichomonadida</taxon>
        <taxon>Trichomonadidae</taxon>
        <taxon>Trichomonas</taxon>
    </lineage>
</organism>
<dbReference type="KEGG" id="tva:4755033"/>
<dbReference type="Proteomes" id="UP000001542">
    <property type="component" value="Unassembled WGS sequence"/>
</dbReference>
<dbReference type="SMR" id="A2FCW6"/>
<dbReference type="VEuPathDB" id="TrichDB:TVAG_037590"/>
<accession>A2FCW6</accession>
<dbReference type="InterPro" id="IPR026906">
    <property type="entry name" value="LRR_5"/>
</dbReference>
<dbReference type="VEuPathDB" id="TrichDB:TVAGG3_0418300"/>
<evidence type="ECO:0008006" key="3">
    <source>
        <dbReference type="Google" id="ProtNLM"/>
    </source>
</evidence>